<evidence type="ECO:0000313" key="3">
    <source>
        <dbReference type="Proteomes" id="UP000267223"/>
    </source>
</evidence>
<feature type="transmembrane region" description="Helical" evidence="1">
    <location>
        <begin position="135"/>
        <end position="157"/>
    </location>
</feature>
<evidence type="ECO:0000313" key="2">
    <source>
        <dbReference type="EMBL" id="RNI33582.1"/>
    </source>
</evidence>
<dbReference type="Proteomes" id="UP000267223">
    <property type="component" value="Unassembled WGS sequence"/>
</dbReference>
<feature type="transmembrane region" description="Helical" evidence="1">
    <location>
        <begin position="54"/>
        <end position="77"/>
    </location>
</feature>
<dbReference type="EMBL" id="RJJR01000018">
    <property type="protein sequence ID" value="RNI33582.1"/>
    <property type="molecule type" value="Genomic_DNA"/>
</dbReference>
<keyword evidence="3" id="KW-1185">Reference proteome</keyword>
<reference evidence="2 3" key="1">
    <citation type="submission" date="2018-11" db="EMBL/GenBank/DDBJ databases">
        <title>Draft genome sequence of Ferruginibacter sp. BO-59.</title>
        <authorList>
            <person name="Im W.T."/>
        </authorList>
    </citation>
    <scope>NUCLEOTIDE SEQUENCE [LARGE SCALE GENOMIC DNA]</scope>
    <source>
        <strain evidence="2 3">BO-59</strain>
    </source>
</reference>
<protein>
    <submittedName>
        <fullName evidence="2">Uncharacterized protein</fullName>
    </submittedName>
</protein>
<dbReference type="AlphaFoldDB" id="A0A3M9N709"/>
<dbReference type="RefSeq" id="WP_123122207.1">
    <property type="nucleotide sequence ID" value="NZ_RJJR01000018.1"/>
</dbReference>
<gene>
    <name evidence="2" type="ORF">EFY79_18340</name>
</gene>
<organism evidence="2 3">
    <name type="scientific">Hanamia caeni</name>
    <dbReference type="NCBI Taxonomy" id="2294116"/>
    <lineage>
        <taxon>Bacteria</taxon>
        <taxon>Pseudomonadati</taxon>
        <taxon>Bacteroidota</taxon>
        <taxon>Chitinophagia</taxon>
        <taxon>Chitinophagales</taxon>
        <taxon>Chitinophagaceae</taxon>
        <taxon>Hanamia</taxon>
    </lineage>
</organism>
<keyword evidence="1" id="KW-1133">Transmembrane helix</keyword>
<keyword evidence="1" id="KW-0812">Transmembrane</keyword>
<proteinExistence type="predicted"/>
<accession>A0A3M9N709</accession>
<sequence length="186" mass="21262">MKVKDLKKYKDDCYSALSRDLTEFEKNFLLVSGGILAFSISFIKDIIKIVQAEYFALLFIGWGLIIVSIGIMMYAFLKSANASDQLWKLTDDFIIDNTLYDDDDILTKSQVSEIKGKTNSFLNDSKDTLKNLRKWAVISFLAGIFSFSFFVCINLIVEKNLSYGKNESTIKKIFPNDTLILKNQKQ</sequence>
<dbReference type="OrthoDB" id="5954700at2"/>
<keyword evidence="1" id="KW-0472">Membrane</keyword>
<name>A0A3M9N709_9BACT</name>
<comment type="caution">
    <text evidence="2">The sequence shown here is derived from an EMBL/GenBank/DDBJ whole genome shotgun (WGS) entry which is preliminary data.</text>
</comment>
<evidence type="ECO:0000256" key="1">
    <source>
        <dbReference type="SAM" id="Phobius"/>
    </source>
</evidence>